<comment type="caution">
    <text evidence="2">The sequence shown here is derived from an EMBL/GenBank/DDBJ whole genome shotgun (WGS) entry which is preliminary data.</text>
</comment>
<evidence type="ECO:0000313" key="2">
    <source>
        <dbReference type="EMBL" id="KAL0562824.1"/>
    </source>
</evidence>
<feature type="compositionally biased region" description="Acidic residues" evidence="1">
    <location>
        <begin position="36"/>
        <end position="51"/>
    </location>
</feature>
<feature type="non-terminal residue" evidence="2">
    <location>
        <position position="268"/>
    </location>
</feature>
<proteinExistence type="predicted"/>
<feature type="region of interest" description="Disordered" evidence="1">
    <location>
        <begin position="1"/>
        <end position="62"/>
    </location>
</feature>
<reference evidence="2 3" key="1">
    <citation type="submission" date="2024-02" db="EMBL/GenBank/DDBJ databases">
        <title>A draft genome for the cacao thread blight pathogen Marasmius crinis-equi.</title>
        <authorList>
            <person name="Cohen S.P."/>
            <person name="Baruah I.K."/>
            <person name="Amoako-Attah I."/>
            <person name="Bukari Y."/>
            <person name="Meinhardt L.W."/>
            <person name="Bailey B.A."/>
        </authorList>
    </citation>
    <scope>NUCLEOTIDE SEQUENCE [LARGE SCALE GENOMIC DNA]</scope>
    <source>
        <strain evidence="2 3">GH-76</strain>
    </source>
</reference>
<dbReference type="Proteomes" id="UP001465976">
    <property type="component" value="Unassembled WGS sequence"/>
</dbReference>
<feature type="compositionally biased region" description="Low complexity" evidence="1">
    <location>
        <begin position="7"/>
        <end position="32"/>
    </location>
</feature>
<keyword evidence="3" id="KW-1185">Reference proteome</keyword>
<dbReference type="EMBL" id="JBAHYK010004424">
    <property type="protein sequence ID" value="KAL0562824.1"/>
    <property type="molecule type" value="Genomic_DNA"/>
</dbReference>
<organism evidence="2 3">
    <name type="scientific">Marasmius crinis-equi</name>
    <dbReference type="NCBI Taxonomy" id="585013"/>
    <lineage>
        <taxon>Eukaryota</taxon>
        <taxon>Fungi</taxon>
        <taxon>Dikarya</taxon>
        <taxon>Basidiomycota</taxon>
        <taxon>Agaricomycotina</taxon>
        <taxon>Agaricomycetes</taxon>
        <taxon>Agaricomycetidae</taxon>
        <taxon>Agaricales</taxon>
        <taxon>Marasmiineae</taxon>
        <taxon>Marasmiaceae</taxon>
        <taxon>Marasmius</taxon>
    </lineage>
</organism>
<evidence type="ECO:0000313" key="3">
    <source>
        <dbReference type="Proteomes" id="UP001465976"/>
    </source>
</evidence>
<accession>A0ABR3EIX0</accession>
<sequence length="268" mass="28998">MPPAPRRSPAATSQTSPPSLTLSSATSLAPSANVDLGDDDEDEDDEDEDEVIPPLPTFELPAAGCLPETRSREIISDQQRYCGVLNSKLTDAYAKIAALKAEIATTKKRPGPKSKKIADPNAPYDHSDVLRLGKSCAIMLTPFMPPEAFGRPVDLVQMPHPQSRERFANGDSYTLGLIVQLHDFLGSDFFRKLAVESTAFKNEFLAEVGAQRSTALNNIRKSAFLLFAEFNFPATIWSTADAACKLRRDHPTMQTLLAAPPGTPGAAS</sequence>
<evidence type="ECO:0000256" key="1">
    <source>
        <dbReference type="SAM" id="MobiDB-lite"/>
    </source>
</evidence>
<name>A0ABR3EIX0_9AGAR</name>
<protein>
    <submittedName>
        <fullName evidence="2">Uncharacterized protein</fullName>
    </submittedName>
</protein>
<gene>
    <name evidence="2" type="ORF">V5O48_019254</name>
</gene>